<keyword evidence="2" id="KW-1185">Reference proteome</keyword>
<organism evidence="1 2">
    <name type="scientific">Populus alba</name>
    <name type="common">White poplar</name>
    <dbReference type="NCBI Taxonomy" id="43335"/>
    <lineage>
        <taxon>Eukaryota</taxon>
        <taxon>Viridiplantae</taxon>
        <taxon>Streptophyta</taxon>
        <taxon>Embryophyta</taxon>
        <taxon>Tracheophyta</taxon>
        <taxon>Spermatophyta</taxon>
        <taxon>Magnoliopsida</taxon>
        <taxon>eudicotyledons</taxon>
        <taxon>Gunneridae</taxon>
        <taxon>Pentapetalae</taxon>
        <taxon>rosids</taxon>
        <taxon>fabids</taxon>
        <taxon>Malpighiales</taxon>
        <taxon>Salicaceae</taxon>
        <taxon>Saliceae</taxon>
        <taxon>Populus</taxon>
    </lineage>
</organism>
<reference evidence="1 2" key="1">
    <citation type="journal article" date="2024" name="Plant Biotechnol. J.">
        <title>Genome and CRISPR/Cas9 system of a widespread forest tree (Populus alba) in the world.</title>
        <authorList>
            <person name="Liu Y.J."/>
            <person name="Jiang P.F."/>
            <person name="Han X.M."/>
            <person name="Li X.Y."/>
            <person name="Wang H.M."/>
            <person name="Wang Y.J."/>
            <person name="Wang X.X."/>
            <person name="Zeng Q.Y."/>
        </authorList>
    </citation>
    <scope>NUCLEOTIDE SEQUENCE [LARGE SCALE GENOMIC DNA]</scope>
    <source>
        <strain evidence="2">cv. PAL-ZL1</strain>
    </source>
</reference>
<proteinExistence type="predicted"/>
<comment type="caution">
    <text evidence="1">The sequence shown here is derived from an EMBL/GenBank/DDBJ whole genome shotgun (WGS) entry which is preliminary data.</text>
</comment>
<gene>
    <name evidence="1" type="ORF">D5086_015078</name>
</gene>
<dbReference type="EMBL" id="RCHU02000007">
    <property type="protein sequence ID" value="KAL3584017.1"/>
    <property type="molecule type" value="Genomic_DNA"/>
</dbReference>
<evidence type="ECO:0000313" key="2">
    <source>
        <dbReference type="Proteomes" id="UP000309997"/>
    </source>
</evidence>
<sequence>MSWSGMSRGVPWSITCHAGWIGREQLASMHLGINSLALWTHLGPLWFLDSRKGASNDHNNGGCARLFLREQDHMDVLLINTTLMGTKLGWPSKPWPPH</sequence>
<evidence type="ECO:0000313" key="1">
    <source>
        <dbReference type="EMBL" id="KAL3584017.1"/>
    </source>
</evidence>
<protein>
    <submittedName>
        <fullName evidence="1">Uncharacterized protein</fullName>
    </submittedName>
</protein>
<name>A0ACC4C0V1_POPAL</name>
<accession>A0ACC4C0V1</accession>
<dbReference type="Proteomes" id="UP000309997">
    <property type="component" value="Unassembled WGS sequence"/>
</dbReference>